<dbReference type="KEGG" id="bsia:CWD84_13495"/>
<keyword evidence="2" id="KW-1185">Reference proteome</keyword>
<organism evidence="1 2">
    <name type="scientific">Bacillus siamensis</name>
    <dbReference type="NCBI Taxonomy" id="659243"/>
    <lineage>
        <taxon>Bacteria</taxon>
        <taxon>Bacillati</taxon>
        <taxon>Bacillota</taxon>
        <taxon>Bacilli</taxon>
        <taxon>Bacillales</taxon>
        <taxon>Bacillaceae</taxon>
        <taxon>Bacillus</taxon>
        <taxon>Bacillus amyloliquefaciens group</taxon>
    </lineage>
</organism>
<evidence type="ECO:0000313" key="2">
    <source>
        <dbReference type="Proteomes" id="UP000234366"/>
    </source>
</evidence>
<dbReference type="Proteomes" id="UP000234366">
    <property type="component" value="Chromosome"/>
</dbReference>
<evidence type="ECO:0000313" key="1">
    <source>
        <dbReference type="EMBL" id="AUJ77765.1"/>
    </source>
</evidence>
<proteinExistence type="predicted"/>
<reference evidence="1 2" key="1">
    <citation type="submission" date="2017-11" db="EMBL/GenBank/DDBJ databases">
        <title>Genome sequence and genome mining of multiple bioactive secondary metabolites from a deep sea-derived Bacillus siamensis SCSIO 05746.</title>
        <authorList>
            <person name="Pan H.-Q."/>
            <person name="Ju J.-H."/>
        </authorList>
    </citation>
    <scope>NUCLEOTIDE SEQUENCE [LARGE SCALE GENOMIC DNA]</scope>
    <source>
        <strain evidence="1 2">SCSIO 05746</strain>
    </source>
</reference>
<sequence length="72" mass="8020">METLSQLSELIFTGCERFPVMSAFSDRLVPLYEGGGDSRVSVHISKPLPFFESFLLVSKAARQSGKHKKYPA</sequence>
<protein>
    <submittedName>
        <fullName evidence="1">Uncharacterized protein</fullName>
    </submittedName>
</protein>
<dbReference type="EMBL" id="CP025001">
    <property type="protein sequence ID" value="AUJ77765.1"/>
    <property type="molecule type" value="Genomic_DNA"/>
</dbReference>
<gene>
    <name evidence="1" type="ORF">CWD84_13495</name>
</gene>
<name>A0AAI8HPH2_9BACI</name>
<dbReference type="AlphaFoldDB" id="A0AAI8HPH2"/>
<accession>A0AAI8HPH2</accession>